<dbReference type="RefSeq" id="WP_150413935.1">
    <property type="nucleotide sequence ID" value="NZ_VYQF01000001.1"/>
</dbReference>
<reference evidence="5 6" key="1">
    <citation type="submission" date="2019-09" db="EMBL/GenBank/DDBJ databases">
        <title>Draft genome sequence of Ginsengibacter sp. BR5-29.</title>
        <authorList>
            <person name="Im W.-T."/>
        </authorList>
    </citation>
    <scope>NUCLEOTIDE SEQUENCE [LARGE SCALE GENOMIC DNA]</scope>
    <source>
        <strain evidence="5 6">BR5-29</strain>
    </source>
</reference>
<name>A0A5J5IL56_9BACT</name>
<organism evidence="5 6">
    <name type="scientific">Ginsengibacter hankyongi</name>
    <dbReference type="NCBI Taxonomy" id="2607284"/>
    <lineage>
        <taxon>Bacteria</taxon>
        <taxon>Pseudomonadati</taxon>
        <taxon>Bacteroidota</taxon>
        <taxon>Chitinophagia</taxon>
        <taxon>Chitinophagales</taxon>
        <taxon>Chitinophagaceae</taxon>
        <taxon>Ginsengibacter</taxon>
    </lineage>
</organism>
<gene>
    <name evidence="5" type="ORF">FW778_07255</name>
</gene>
<dbReference type="GO" id="GO:0016123">
    <property type="term" value="P:xanthophyll biosynthetic process"/>
    <property type="evidence" value="ECO:0007669"/>
    <property type="project" value="TreeGrafter"/>
</dbReference>
<comment type="caution">
    <text evidence="5">The sequence shown here is derived from an EMBL/GenBank/DDBJ whole genome shotgun (WGS) entry which is preliminary data.</text>
</comment>
<feature type="transmembrane region" description="Helical" evidence="4">
    <location>
        <begin position="6"/>
        <end position="24"/>
    </location>
</feature>
<keyword evidence="4" id="KW-0812">Transmembrane</keyword>
<accession>A0A5J5IL56</accession>
<sequence length="174" mass="20401">MQIFLFIVIMLGTFFLMEGVTWLTHKYVMHGFLWYLHEDHHKKGPGLFEKNDAFFLIFSIPSILCILFGTFDNKFWLAAIGTGIAMYGFAYFVVHDVIIHQRLKLFTRSNNIYVRSIRWAHKMHHKHIDKEDGESFGMLMVAKKYWDKVRADKKRIAENKITTSSSVSSNMQSS</sequence>
<evidence type="ECO:0000256" key="1">
    <source>
        <dbReference type="ARBA" id="ARBA00009324"/>
    </source>
</evidence>
<keyword evidence="4" id="KW-1133">Transmembrane helix</keyword>
<dbReference type="EMBL" id="VYQF01000001">
    <property type="protein sequence ID" value="KAA9041806.1"/>
    <property type="molecule type" value="Genomic_DNA"/>
</dbReference>
<evidence type="ECO:0000256" key="4">
    <source>
        <dbReference type="SAM" id="Phobius"/>
    </source>
</evidence>
<feature type="transmembrane region" description="Helical" evidence="4">
    <location>
        <begin position="75"/>
        <end position="94"/>
    </location>
</feature>
<dbReference type="Proteomes" id="UP000326903">
    <property type="component" value="Unassembled WGS sequence"/>
</dbReference>
<dbReference type="PANTHER" id="PTHR31899">
    <property type="entry name" value="BETA-CAROTENE 3-HYDROXYLASE 1, CHLOROPLASTIC"/>
    <property type="match status" value="1"/>
</dbReference>
<keyword evidence="4" id="KW-0472">Membrane</keyword>
<comment type="similarity">
    <text evidence="1">Belongs to the sterol desaturase family.</text>
</comment>
<dbReference type="GO" id="GO:0010291">
    <property type="term" value="F:beta-carotene 3-hydroxylase activity"/>
    <property type="evidence" value="ECO:0007669"/>
    <property type="project" value="TreeGrafter"/>
</dbReference>
<dbReference type="PANTHER" id="PTHR31899:SF9">
    <property type="entry name" value="BETA-CAROTENE 3-HYDROXYLASE 1, CHLOROPLASTIC"/>
    <property type="match status" value="1"/>
</dbReference>
<keyword evidence="2" id="KW-0125">Carotenoid biosynthesis</keyword>
<dbReference type="AlphaFoldDB" id="A0A5J5IL56"/>
<dbReference type="GO" id="GO:0016119">
    <property type="term" value="P:carotene metabolic process"/>
    <property type="evidence" value="ECO:0007669"/>
    <property type="project" value="TreeGrafter"/>
</dbReference>
<evidence type="ECO:0000256" key="3">
    <source>
        <dbReference type="ARBA" id="ARBA00023002"/>
    </source>
</evidence>
<keyword evidence="6" id="KW-1185">Reference proteome</keyword>
<proteinExistence type="inferred from homology"/>
<evidence type="ECO:0000313" key="5">
    <source>
        <dbReference type="EMBL" id="KAA9041806.1"/>
    </source>
</evidence>
<keyword evidence="3" id="KW-0560">Oxidoreductase</keyword>
<dbReference type="InterPro" id="IPR045019">
    <property type="entry name" value="BETA-OHASE-like"/>
</dbReference>
<evidence type="ECO:0000313" key="6">
    <source>
        <dbReference type="Proteomes" id="UP000326903"/>
    </source>
</evidence>
<evidence type="ECO:0000256" key="2">
    <source>
        <dbReference type="ARBA" id="ARBA00022746"/>
    </source>
</evidence>
<protein>
    <submittedName>
        <fullName evidence="5">Beta-carotene hydroxylase</fullName>
    </submittedName>
</protein>
<feature type="transmembrane region" description="Helical" evidence="4">
    <location>
        <begin position="53"/>
        <end position="69"/>
    </location>
</feature>